<reference evidence="4" key="2">
    <citation type="submission" date="2020-01" db="EMBL/GenBank/DDBJ databases">
        <authorList>
            <consortium name="NCBI Pathogen Detection Project"/>
        </authorList>
    </citation>
    <scope>NUCLEOTIDE SEQUENCE</scope>
    <source>
        <strain evidence="4">OLC2673_Aeromonas</strain>
    </source>
</reference>
<name>A0AAD3UDY4_AERHY</name>
<evidence type="ECO:0000313" key="5">
    <source>
        <dbReference type="Proteomes" id="UP000859505"/>
    </source>
</evidence>
<dbReference type="InterPro" id="IPR050361">
    <property type="entry name" value="MPP/UQCRC_Complex"/>
</dbReference>
<comment type="caution">
    <text evidence="4">The sequence shown here is derived from an EMBL/GenBank/DDBJ whole genome shotgun (WGS) entry which is preliminary data.</text>
</comment>
<evidence type="ECO:0000259" key="3">
    <source>
        <dbReference type="Pfam" id="PF05193"/>
    </source>
</evidence>
<protein>
    <submittedName>
        <fullName evidence="4">Insulinase family protein</fullName>
    </submittedName>
</protein>
<gene>
    <name evidence="4" type="ORF">JAJ28_002869</name>
</gene>
<dbReference type="Pfam" id="PF00675">
    <property type="entry name" value="Peptidase_M16"/>
    <property type="match status" value="2"/>
</dbReference>
<feature type="domain" description="Peptidase M16 N-terminal" evidence="2">
    <location>
        <begin position="534"/>
        <end position="634"/>
    </location>
</feature>
<dbReference type="SUPFAM" id="SSF63411">
    <property type="entry name" value="LuxS/MPP-like metallohydrolase"/>
    <property type="match status" value="4"/>
</dbReference>
<dbReference type="InterPro" id="IPR011765">
    <property type="entry name" value="Pept_M16_N"/>
</dbReference>
<feature type="domain" description="Peptidase M16 C-terminal" evidence="3">
    <location>
        <begin position="205"/>
        <end position="381"/>
    </location>
</feature>
<comment type="similarity">
    <text evidence="1">Belongs to the peptidase M16 family.</text>
</comment>
<dbReference type="PANTHER" id="PTHR11851:SF49">
    <property type="entry name" value="MITOCHONDRIAL-PROCESSING PEPTIDASE SUBUNIT ALPHA"/>
    <property type="match status" value="1"/>
</dbReference>
<dbReference type="InterPro" id="IPR007863">
    <property type="entry name" value="Peptidase_M16_C"/>
</dbReference>
<feature type="domain" description="Peptidase M16 C-terminal" evidence="3">
    <location>
        <begin position="664"/>
        <end position="834"/>
    </location>
</feature>
<dbReference type="GO" id="GO:0046872">
    <property type="term" value="F:metal ion binding"/>
    <property type="evidence" value="ECO:0007669"/>
    <property type="project" value="InterPro"/>
</dbReference>
<dbReference type="Gene3D" id="3.30.830.10">
    <property type="entry name" value="Metalloenzyme, LuxS/M16 peptidase-like"/>
    <property type="match status" value="4"/>
</dbReference>
<dbReference type="InterPro" id="IPR011249">
    <property type="entry name" value="Metalloenz_LuxS/M16"/>
</dbReference>
<organism evidence="4 5">
    <name type="scientific">Aeromonas hydrophila</name>
    <dbReference type="NCBI Taxonomy" id="644"/>
    <lineage>
        <taxon>Bacteria</taxon>
        <taxon>Pseudomonadati</taxon>
        <taxon>Pseudomonadota</taxon>
        <taxon>Gammaproteobacteria</taxon>
        <taxon>Aeromonadales</taxon>
        <taxon>Aeromonadaceae</taxon>
        <taxon>Aeromonas</taxon>
    </lineage>
</organism>
<dbReference type="AlphaFoldDB" id="A0AAD3UDY4"/>
<sequence length="925" mass="103482">MRVVWSFLYFFSVLALAGPVLVKEQKKVADPLIVPYQQYRLGNGLTVILTQDHSDPLVHVAVHYRVGLPEEAPGQSGLAHLFEHMMFQGSAHVGEEGYIRLLQQVGGRNINGLTSRDQTRYYQTLPANQLEKVLWLEADRMGFLLDTLYQQKLEAKRDIAKNERATLVDAAPYGRVLEVLNRTLYPPNHPYFNTPFGRVADLDRLTLEDVRQFFLRWYGPNNATLVIGGDIQPAQTLAWVERYFAALPPSPTQTSPVVRPVTLKKSRYRTLVDRVSEPMLVLAYPTVSAREPDFEALDLLADQLGGSASGLLQRQLQQSGQLVSVTARQECGVLACMLVIEAVPNLAKGGELGPIKAEIDRIVGQLASEGVSREQLAHSVNAQRALRIWPLDSVAGKVEQLATGHTLFADPNFQYRNLKRIARVTPADLQRVLTRYVLNKPRVVLSVVPAEHPEWQAGSPNFVEPPPLPLARPTPSLLPHVIKETLDRRQEPASGGALPVPMPTLWQAKLGERISLLGHYSDEVPAFAMSISWPGGERAEPEGKDGVATLADAMLFLGSEQLQAASIEERARQLGASIRFNHGEGRSYVEIEGLTSHFDETLALVRELVQQPAMRVADFERSQFDHVQWLQQLMQDPQWQADWQFGALLEGRKRPDLLASVRALTLDDVRNFYQSVYRSGEAQVVVSGDLAQERVMKALGFLVEPAGQPPALHSLGWRGQQAKRAIYLLDNPGAALSQIRVGRRAMAEDAFGEHYLTRLMNVSLAERLHIRLREELGYTYFIDAAFDGNADAGHFLLQSSVRSSVTGAALRQILQELDKYQRLGPTRLEVRTLRDRVLNGQALDYETLPQEMEYMLPILLKGWPEDYVEQRVQQVSRLSPFTLRELARRWLDPDDMVILVVGDAKTLAPELAALGWPLQRLSATP</sequence>
<dbReference type="PANTHER" id="PTHR11851">
    <property type="entry name" value="METALLOPROTEASE"/>
    <property type="match status" value="1"/>
</dbReference>
<dbReference type="EMBL" id="DACTUL010000023">
    <property type="protein sequence ID" value="HAT6345115.1"/>
    <property type="molecule type" value="Genomic_DNA"/>
</dbReference>
<evidence type="ECO:0000256" key="1">
    <source>
        <dbReference type="ARBA" id="ARBA00007261"/>
    </source>
</evidence>
<proteinExistence type="inferred from homology"/>
<evidence type="ECO:0000259" key="2">
    <source>
        <dbReference type="Pfam" id="PF00675"/>
    </source>
</evidence>
<dbReference type="Proteomes" id="UP000859505">
    <property type="component" value="Unassembled WGS sequence"/>
</dbReference>
<reference evidence="4" key="1">
    <citation type="journal article" date="2018" name="Genome Biol.">
        <title>SKESA: strategic k-mer extension for scrupulous assemblies.</title>
        <authorList>
            <person name="Souvorov A."/>
            <person name="Agarwala R."/>
            <person name="Lipman D.J."/>
        </authorList>
    </citation>
    <scope>NUCLEOTIDE SEQUENCE</scope>
    <source>
        <strain evidence="4">OLC2673_Aeromonas</strain>
    </source>
</reference>
<evidence type="ECO:0000313" key="4">
    <source>
        <dbReference type="EMBL" id="HAT6345115.1"/>
    </source>
</evidence>
<accession>A0AAD3UDY4</accession>
<dbReference type="Pfam" id="PF05193">
    <property type="entry name" value="Peptidase_M16_C"/>
    <property type="match status" value="2"/>
</dbReference>
<feature type="domain" description="Peptidase M16 N-terminal" evidence="2">
    <location>
        <begin position="47"/>
        <end position="185"/>
    </location>
</feature>